<feature type="region of interest" description="Disordered" evidence="1">
    <location>
        <begin position="1"/>
        <end position="77"/>
    </location>
</feature>
<evidence type="ECO:0000256" key="1">
    <source>
        <dbReference type="SAM" id="MobiDB-lite"/>
    </source>
</evidence>
<evidence type="ECO:0000313" key="3">
    <source>
        <dbReference type="Proteomes" id="UP000294933"/>
    </source>
</evidence>
<feature type="compositionally biased region" description="Low complexity" evidence="1">
    <location>
        <begin position="30"/>
        <end position="43"/>
    </location>
</feature>
<keyword evidence="3" id="KW-1185">Reference proteome</keyword>
<protein>
    <submittedName>
        <fullName evidence="2">Uncharacterized protein</fullName>
    </submittedName>
</protein>
<dbReference type="AlphaFoldDB" id="A0A4Y7QH50"/>
<dbReference type="Proteomes" id="UP000294933">
    <property type="component" value="Unassembled WGS sequence"/>
</dbReference>
<dbReference type="OrthoDB" id="2574468at2759"/>
<feature type="compositionally biased region" description="Low complexity" evidence="1">
    <location>
        <begin position="55"/>
        <end position="70"/>
    </location>
</feature>
<name>A0A4Y7QH50_9AGAM</name>
<evidence type="ECO:0000313" key="2">
    <source>
        <dbReference type="EMBL" id="TDL26190.1"/>
    </source>
</evidence>
<accession>A0A4Y7QH50</accession>
<organism evidence="2 3">
    <name type="scientific">Rickenella mellea</name>
    <dbReference type="NCBI Taxonomy" id="50990"/>
    <lineage>
        <taxon>Eukaryota</taxon>
        <taxon>Fungi</taxon>
        <taxon>Dikarya</taxon>
        <taxon>Basidiomycota</taxon>
        <taxon>Agaricomycotina</taxon>
        <taxon>Agaricomycetes</taxon>
        <taxon>Hymenochaetales</taxon>
        <taxon>Rickenellaceae</taxon>
        <taxon>Rickenella</taxon>
    </lineage>
</organism>
<reference evidence="2 3" key="1">
    <citation type="submission" date="2018-06" db="EMBL/GenBank/DDBJ databases">
        <title>A transcriptomic atlas of mushroom development highlights an independent origin of complex multicellularity.</title>
        <authorList>
            <consortium name="DOE Joint Genome Institute"/>
            <person name="Krizsan K."/>
            <person name="Almasi E."/>
            <person name="Merenyi Z."/>
            <person name="Sahu N."/>
            <person name="Viragh M."/>
            <person name="Koszo T."/>
            <person name="Mondo S."/>
            <person name="Kiss B."/>
            <person name="Balint B."/>
            <person name="Kues U."/>
            <person name="Barry K."/>
            <person name="Hegedus J.C."/>
            <person name="Henrissat B."/>
            <person name="Johnson J."/>
            <person name="Lipzen A."/>
            <person name="Ohm R."/>
            <person name="Nagy I."/>
            <person name="Pangilinan J."/>
            <person name="Yan J."/>
            <person name="Xiong Y."/>
            <person name="Grigoriev I.V."/>
            <person name="Hibbett D.S."/>
            <person name="Nagy L.G."/>
        </authorList>
    </citation>
    <scope>NUCLEOTIDE SEQUENCE [LARGE SCALE GENOMIC DNA]</scope>
    <source>
        <strain evidence="2 3">SZMC22713</strain>
    </source>
</reference>
<dbReference type="EMBL" id="ML170162">
    <property type="protein sequence ID" value="TDL26190.1"/>
    <property type="molecule type" value="Genomic_DNA"/>
</dbReference>
<proteinExistence type="predicted"/>
<gene>
    <name evidence="2" type="ORF">BD410DRAFT_800767</name>
</gene>
<sequence length="146" mass="15752">MALKRKLDDDFEDSPSRSVVKQLKLVPFPSSDSDSDSPMSDAPMDIDDITHHSRLSSAASSVSSSSDTSSPPYPTFDLYPSPYPVGRSYSSPVGLLQPSHGSSFTHHTQNCTQIPKLRVACEAGPNGQRSMWALCESCGAIEMVES</sequence>
<dbReference type="VEuPathDB" id="FungiDB:BD410DRAFT_800767"/>